<dbReference type="Proteomes" id="UP000224563">
    <property type="component" value="Unassembled WGS sequence"/>
</dbReference>
<organism evidence="2 3">
    <name type="scientific">Agathobacter ruminis</name>
    <dbReference type="NCBI Taxonomy" id="1712665"/>
    <lineage>
        <taxon>Bacteria</taxon>
        <taxon>Bacillati</taxon>
        <taxon>Bacillota</taxon>
        <taxon>Clostridia</taxon>
        <taxon>Lachnospirales</taxon>
        <taxon>Lachnospiraceae</taxon>
        <taxon>Agathobacter</taxon>
    </lineage>
</organism>
<evidence type="ECO:0000313" key="2">
    <source>
        <dbReference type="EMBL" id="PHU38943.1"/>
    </source>
</evidence>
<proteinExistence type="predicted"/>
<keyword evidence="3" id="KW-1185">Reference proteome</keyword>
<reference evidence="2 3" key="1">
    <citation type="submission" date="2017-10" db="EMBL/GenBank/DDBJ databases">
        <title>Resolving the taxonomy of Roseburia spp., Eubacterium rectale and Agathobacter spp. through phylogenomic analysis.</title>
        <authorList>
            <person name="Sheridan P.O."/>
            <person name="Walker A.W."/>
            <person name="Duncan S.H."/>
            <person name="Scott K.P."/>
            <person name="Toole P.W.O."/>
            <person name="Luis P."/>
            <person name="Flint H.J."/>
        </authorList>
    </citation>
    <scope>NUCLEOTIDE SEQUENCE [LARGE SCALE GENOMIC DNA]</scope>
    <source>
        <strain evidence="2 3">JK623</strain>
    </source>
</reference>
<sequence>MMYIFCSKALKTALNIKNQEFVKMPADAPIDLLYAWHGHIAKLDGKNTIILMNDQTMYSVIFRNKLPRSADKFSELIKEALLYTMEVGGFNRADIERYMSGIGDIIFAEKADRQMTGNLNRMFLDMEYTGHRWSDNESIQAEQAAFENKGIRKQGNTYVMPFEKMLDELV</sequence>
<accession>A0A2G3E763</accession>
<gene>
    <name evidence="2" type="ORF">CSX02_00405</name>
</gene>
<reference evidence="2 3" key="2">
    <citation type="submission" date="2017-10" db="EMBL/GenBank/DDBJ databases">
        <authorList>
            <person name="Banno H."/>
            <person name="Chua N.-H."/>
        </authorList>
    </citation>
    <scope>NUCLEOTIDE SEQUENCE [LARGE SCALE GENOMIC DNA]</scope>
    <source>
        <strain evidence="2 3">JK623</strain>
    </source>
</reference>
<dbReference type="InterPro" id="IPR053864">
    <property type="entry name" value="DUF6933"/>
</dbReference>
<protein>
    <recommendedName>
        <fullName evidence="1">DUF6933 domain-containing protein</fullName>
    </recommendedName>
</protein>
<evidence type="ECO:0000313" key="3">
    <source>
        <dbReference type="Proteomes" id="UP000224563"/>
    </source>
</evidence>
<dbReference type="Pfam" id="PF22016">
    <property type="entry name" value="DUF6933"/>
    <property type="match status" value="1"/>
</dbReference>
<dbReference type="AlphaFoldDB" id="A0A2G3E763"/>
<dbReference type="EMBL" id="PDYG01000001">
    <property type="protein sequence ID" value="PHU38943.1"/>
    <property type="molecule type" value="Genomic_DNA"/>
</dbReference>
<comment type="caution">
    <text evidence="2">The sequence shown here is derived from an EMBL/GenBank/DDBJ whole genome shotgun (WGS) entry which is preliminary data.</text>
</comment>
<feature type="domain" description="DUF6933" evidence="1">
    <location>
        <begin position="3"/>
        <end position="163"/>
    </location>
</feature>
<evidence type="ECO:0000259" key="1">
    <source>
        <dbReference type="Pfam" id="PF22016"/>
    </source>
</evidence>
<dbReference type="RefSeq" id="WP_099385207.1">
    <property type="nucleotide sequence ID" value="NZ_JANSWH010000050.1"/>
</dbReference>
<name>A0A2G3E763_9FIRM</name>